<keyword evidence="3" id="KW-0067">ATP-binding</keyword>
<dbReference type="GO" id="GO:0002161">
    <property type="term" value="F:aminoacyl-tRNA deacylase activity"/>
    <property type="evidence" value="ECO:0007669"/>
    <property type="project" value="InterPro"/>
</dbReference>
<evidence type="ECO:0000256" key="5">
    <source>
        <dbReference type="ARBA" id="ARBA00023146"/>
    </source>
</evidence>
<feature type="compositionally biased region" description="Polar residues" evidence="6">
    <location>
        <begin position="115"/>
        <end position="132"/>
    </location>
</feature>
<evidence type="ECO:0000313" key="8">
    <source>
        <dbReference type="Proteomes" id="UP001291623"/>
    </source>
</evidence>
<dbReference type="Gene3D" id="3.90.740.10">
    <property type="entry name" value="Valyl/Leucyl/Isoleucyl-tRNA synthetase, editing domain"/>
    <property type="match status" value="1"/>
</dbReference>
<sequence>MSEFYDSGLVLRRTKGILVFSHNEFPLCYSLSLLEASNVIGSTSRQPSKGPEEAKASAIDLQKFQEISDPEIMVSFPIVDDPEGASFVARTTTPWTLSIEKEKKVTLNGPVADTQVPNTKTKPSGGKSQNMETYEVVDKFPGSSLVGKKGPQSLLFECAPVQ</sequence>
<name>A0AAE1VRD7_9SOLA</name>
<keyword evidence="5" id="KW-0030">Aminoacyl-tRNA synthetase</keyword>
<keyword evidence="8" id="KW-1185">Reference proteome</keyword>
<dbReference type="Proteomes" id="UP001291623">
    <property type="component" value="Unassembled WGS sequence"/>
</dbReference>
<evidence type="ECO:0000256" key="4">
    <source>
        <dbReference type="ARBA" id="ARBA00022917"/>
    </source>
</evidence>
<evidence type="ECO:0000256" key="2">
    <source>
        <dbReference type="ARBA" id="ARBA00022741"/>
    </source>
</evidence>
<dbReference type="InterPro" id="IPR009008">
    <property type="entry name" value="Val/Leu/Ile-tRNA-synth_edit"/>
</dbReference>
<accession>A0AAE1VRD7</accession>
<comment type="caution">
    <text evidence="7">The sequence shown here is derived from an EMBL/GenBank/DDBJ whole genome shotgun (WGS) entry which is preliminary data.</text>
</comment>
<dbReference type="GO" id="GO:0005524">
    <property type="term" value="F:ATP binding"/>
    <property type="evidence" value="ECO:0007669"/>
    <property type="project" value="UniProtKB-KW"/>
</dbReference>
<keyword evidence="1" id="KW-0436">Ligase</keyword>
<dbReference type="GO" id="GO:0004812">
    <property type="term" value="F:aminoacyl-tRNA ligase activity"/>
    <property type="evidence" value="ECO:0007669"/>
    <property type="project" value="UniProtKB-KW"/>
</dbReference>
<protein>
    <submittedName>
        <fullName evidence="7">Uncharacterized protein</fullName>
    </submittedName>
</protein>
<dbReference type="GO" id="GO:0006418">
    <property type="term" value="P:tRNA aminoacylation for protein translation"/>
    <property type="evidence" value="ECO:0007669"/>
    <property type="project" value="InterPro"/>
</dbReference>
<keyword evidence="4" id="KW-0648">Protein biosynthesis</keyword>
<feature type="region of interest" description="Disordered" evidence="6">
    <location>
        <begin position="108"/>
        <end position="133"/>
    </location>
</feature>
<keyword evidence="2" id="KW-0547">Nucleotide-binding</keyword>
<proteinExistence type="predicted"/>
<evidence type="ECO:0000313" key="7">
    <source>
        <dbReference type="EMBL" id="KAK4379943.1"/>
    </source>
</evidence>
<organism evidence="7 8">
    <name type="scientific">Anisodus tanguticus</name>
    <dbReference type="NCBI Taxonomy" id="243964"/>
    <lineage>
        <taxon>Eukaryota</taxon>
        <taxon>Viridiplantae</taxon>
        <taxon>Streptophyta</taxon>
        <taxon>Embryophyta</taxon>
        <taxon>Tracheophyta</taxon>
        <taxon>Spermatophyta</taxon>
        <taxon>Magnoliopsida</taxon>
        <taxon>eudicotyledons</taxon>
        <taxon>Gunneridae</taxon>
        <taxon>Pentapetalae</taxon>
        <taxon>asterids</taxon>
        <taxon>lamiids</taxon>
        <taxon>Solanales</taxon>
        <taxon>Solanaceae</taxon>
        <taxon>Solanoideae</taxon>
        <taxon>Hyoscyameae</taxon>
        <taxon>Anisodus</taxon>
    </lineage>
</organism>
<dbReference type="EMBL" id="JAVYJV010000001">
    <property type="protein sequence ID" value="KAK4379943.1"/>
    <property type="molecule type" value="Genomic_DNA"/>
</dbReference>
<evidence type="ECO:0000256" key="1">
    <source>
        <dbReference type="ARBA" id="ARBA00022598"/>
    </source>
</evidence>
<gene>
    <name evidence="7" type="ORF">RND71_001805</name>
</gene>
<evidence type="ECO:0000256" key="3">
    <source>
        <dbReference type="ARBA" id="ARBA00022840"/>
    </source>
</evidence>
<evidence type="ECO:0000256" key="6">
    <source>
        <dbReference type="SAM" id="MobiDB-lite"/>
    </source>
</evidence>
<reference evidence="7" key="1">
    <citation type="submission" date="2023-12" db="EMBL/GenBank/DDBJ databases">
        <title>Genome assembly of Anisodus tanguticus.</title>
        <authorList>
            <person name="Wang Y.-J."/>
        </authorList>
    </citation>
    <scope>NUCLEOTIDE SEQUENCE</scope>
    <source>
        <strain evidence="7">KB-2021</strain>
        <tissue evidence="7">Leaf</tissue>
    </source>
</reference>
<dbReference type="AlphaFoldDB" id="A0AAE1VRD7"/>